<dbReference type="STRING" id="37625.SAMN05660420_00935"/>
<feature type="DNA-binding region" description="H-T-H motif" evidence="2">
    <location>
        <begin position="35"/>
        <end position="54"/>
    </location>
</feature>
<dbReference type="SUPFAM" id="SSF48498">
    <property type="entry name" value="Tetracyclin repressor-like, C-terminal domain"/>
    <property type="match status" value="1"/>
</dbReference>
<protein>
    <submittedName>
        <fullName evidence="4">Transcriptional regulator, TetR family</fullName>
    </submittedName>
</protein>
<dbReference type="InterPro" id="IPR001647">
    <property type="entry name" value="HTH_TetR"/>
</dbReference>
<evidence type="ECO:0000256" key="1">
    <source>
        <dbReference type="ARBA" id="ARBA00023125"/>
    </source>
</evidence>
<dbReference type="OrthoDB" id="270177at2"/>
<dbReference type="AlphaFoldDB" id="A0A1H3XE40"/>
<dbReference type="InterPro" id="IPR023772">
    <property type="entry name" value="DNA-bd_HTH_TetR-type_CS"/>
</dbReference>
<dbReference type="GO" id="GO:0003677">
    <property type="term" value="F:DNA binding"/>
    <property type="evidence" value="ECO:0007669"/>
    <property type="project" value="UniProtKB-UniRule"/>
</dbReference>
<dbReference type="SUPFAM" id="SSF46689">
    <property type="entry name" value="Homeodomain-like"/>
    <property type="match status" value="1"/>
</dbReference>
<name>A0A1H3XE40_9BACT</name>
<evidence type="ECO:0000259" key="3">
    <source>
        <dbReference type="PROSITE" id="PS50977"/>
    </source>
</evidence>
<feature type="domain" description="HTH tetR-type" evidence="3">
    <location>
        <begin position="12"/>
        <end position="72"/>
    </location>
</feature>
<dbReference type="PANTHER" id="PTHR43479">
    <property type="entry name" value="ACREF/ENVCD OPERON REPRESSOR-RELATED"/>
    <property type="match status" value="1"/>
</dbReference>
<dbReference type="PANTHER" id="PTHR43479:SF11">
    <property type="entry name" value="ACREF_ENVCD OPERON REPRESSOR-RELATED"/>
    <property type="match status" value="1"/>
</dbReference>
<evidence type="ECO:0000313" key="5">
    <source>
        <dbReference type="Proteomes" id="UP000199409"/>
    </source>
</evidence>
<dbReference type="PROSITE" id="PS50977">
    <property type="entry name" value="HTH_TETR_2"/>
    <property type="match status" value="1"/>
</dbReference>
<dbReference type="InterPro" id="IPR036271">
    <property type="entry name" value="Tet_transcr_reg_TetR-rel_C_sf"/>
</dbReference>
<gene>
    <name evidence="4" type="ORF">SAMN05660420_00935</name>
</gene>
<accession>A0A1H3XE40</accession>
<reference evidence="4 5" key="1">
    <citation type="submission" date="2016-10" db="EMBL/GenBank/DDBJ databases">
        <authorList>
            <person name="de Groot N.N."/>
        </authorList>
    </citation>
    <scope>NUCLEOTIDE SEQUENCE [LARGE SCALE GENOMIC DNA]</scope>
    <source>
        <strain evidence="4 5">DSM 7343</strain>
    </source>
</reference>
<evidence type="ECO:0000256" key="2">
    <source>
        <dbReference type="PROSITE-ProRule" id="PRU00335"/>
    </source>
</evidence>
<proteinExistence type="predicted"/>
<dbReference type="RefSeq" id="WP_092345200.1">
    <property type="nucleotide sequence ID" value="NZ_FNQN01000002.1"/>
</dbReference>
<dbReference type="PROSITE" id="PS01081">
    <property type="entry name" value="HTH_TETR_1"/>
    <property type="match status" value="1"/>
</dbReference>
<sequence length="197" mass="22507">MPKTKKKNGNAVDLRQTILKTALILFTSKGYFNTSVHDIKRTADISIGAVYHHFKSKEEIAKAIYAEMLEVMTKSMDEIMVQYDSTQERAKAIMRMLFDWAETNPAEMEFMLHAKHKEFMPSAIPVCSSRPLAMMREVVQTGINNGEIREMDVTLAATCLFGGMFRMINLRLDGIFKEPLPPHLEMVWDCAWKGVAR</sequence>
<dbReference type="EMBL" id="FNQN01000002">
    <property type="protein sequence ID" value="SDZ97657.1"/>
    <property type="molecule type" value="Genomic_DNA"/>
</dbReference>
<dbReference type="InterPro" id="IPR050624">
    <property type="entry name" value="HTH-type_Tx_Regulator"/>
</dbReference>
<dbReference type="Gene3D" id="1.10.357.10">
    <property type="entry name" value="Tetracycline Repressor, domain 2"/>
    <property type="match status" value="1"/>
</dbReference>
<keyword evidence="1 2" id="KW-0238">DNA-binding</keyword>
<dbReference type="PRINTS" id="PR00455">
    <property type="entry name" value="HTHTETR"/>
</dbReference>
<organism evidence="4 5">
    <name type="scientific">Desulfuromusa kysingii</name>
    <dbReference type="NCBI Taxonomy" id="37625"/>
    <lineage>
        <taxon>Bacteria</taxon>
        <taxon>Pseudomonadati</taxon>
        <taxon>Thermodesulfobacteriota</taxon>
        <taxon>Desulfuromonadia</taxon>
        <taxon>Desulfuromonadales</taxon>
        <taxon>Geopsychrobacteraceae</taxon>
        <taxon>Desulfuromusa</taxon>
    </lineage>
</organism>
<evidence type="ECO:0000313" key="4">
    <source>
        <dbReference type="EMBL" id="SDZ97657.1"/>
    </source>
</evidence>
<dbReference type="Proteomes" id="UP000199409">
    <property type="component" value="Unassembled WGS sequence"/>
</dbReference>
<dbReference type="Pfam" id="PF00440">
    <property type="entry name" value="TetR_N"/>
    <property type="match status" value="1"/>
</dbReference>
<dbReference type="InterPro" id="IPR009057">
    <property type="entry name" value="Homeodomain-like_sf"/>
</dbReference>
<keyword evidence="5" id="KW-1185">Reference proteome</keyword>